<name>A0ABN9TP19_9DINO</name>
<dbReference type="Proteomes" id="UP001189429">
    <property type="component" value="Unassembled WGS sequence"/>
</dbReference>
<keyword evidence="2" id="KW-1185">Reference proteome</keyword>
<comment type="caution">
    <text evidence="1">The sequence shown here is derived from an EMBL/GenBank/DDBJ whole genome shotgun (WGS) entry which is preliminary data.</text>
</comment>
<evidence type="ECO:0000313" key="2">
    <source>
        <dbReference type="Proteomes" id="UP001189429"/>
    </source>
</evidence>
<gene>
    <name evidence="1" type="ORF">PCOR1329_LOCUS40923</name>
</gene>
<proteinExistence type="predicted"/>
<reference evidence="1" key="1">
    <citation type="submission" date="2023-10" db="EMBL/GenBank/DDBJ databases">
        <authorList>
            <person name="Chen Y."/>
            <person name="Shah S."/>
            <person name="Dougan E. K."/>
            <person name="Thang M."/>
            <person name="Chan C."/>
        </authorList>
    </citation>
    <scope>NUCLEOTIDE SEQUENCE [LARGE SCALE GENOMIC DNA]</scope>
</reference>
<accession>A0ABN9TP19</accession>
<dbReference type="EMBL" id="CAUYUJ010014933">
    <property type="protein sequence ID" value="CAK0847822.1"/>
    <property type="molecule type" value="Genomic_DNA"/>
</dbReference>
<sequence length="254" mass="28752">MPRAGVLLRQRLQPDELALIDKSARARGNGAADATRAVNQRRAARGVAPIHQSADYRYVKGISHPAGATETRGRKRVLTPKDADKLDRVRKRLVKAANNQYRVTYADAVAAADMEGRACQRTCEEALRSKGVRFRQPRKKILLTEEDAKVRVETLKAWLKRPKKYWETGVHAWVDNKSWVMPLTPKQRAKYRQTLITGTFANVAKTTETKDAFLQRLKSCAQKLPKTYVKSVIARMRPNMQEIVDADGYAPKND</sequence>
<evidence type="ECO:0000313" key="1">
    <source>
        <dbReference type="EMBL" id="CAK0847822.1"/>
    </source>
</evidence>
<protein>
    <recommendedName>
        <fullName evidence="3">Transposase Tc1-like domain-containing protein</fullName>
    </recommendedName>
</protein>
<organism evidence="1 2">
    <name type="scientific">Prorocentrum cordatum</name>
    <dbReference type="NCBI Taxonomy" id="2364126"/>
    <lineage>
        <taxon>Eukaryota</taxon>
        <taxon>Sar</taxon>
        <taxon>Alveolata</taxon>
        <taxon>Dinophyceae</taxon>
        <taxon>Prorocentrales</taxon>
        <taxon>Prorocentraceae</taxon>
        <taxon>Prorocentrum</taxon>
    </lineage>
</organism>
<evidence type="ECO:0008006" key="3">
    <source>
        <dbReference type="Google" id="ProtNLM"/>
    </source>
</evidence>